<proteinExistence type="predicted"/>
<dbReference type="PANTHER" id="PTHR14089">
    <property type="entry name" value="PRE-MRNA-SPLICING FACTOR RBM22"/>
    <property type="match status" value="1"/>
</dbReference>
<keyword evidence="2 3" id="KW-0694">RNA-binding</keyword>
<dbReference type="GO" id="GO:0010494">
    <property type="term" value="C:cytoplasmic stress granule"/>
    <property type="evidence" value="ECO:0007669"/>
    <property type="project" value="TreeGrafter"/>
</dbReference>
<dbReference type="InterPro" id="IPR000504">
    <property type="entry name" value="RRM_dom"/>
</dbReference>
<dbReference type="InterPro" id="IPR039171">
    <property type="entry name" value="Cwc2/Slt11"/>
</dbReference>
<dbReference type="PROSITE" id="PS50102">
    <property type="entry name" value="RRM"/>
    <property type="match status" value="2"/>
</dbReference>
<sequence length="343" mass="35528">EPNYLGRRVHYGKDRCAVYQLGKTPTARPTFGPTAFQNPMGFPETFAPGQDFQMPDTTGAMPSFPVSVLDMTAGGNRSVYLGGIHPDATCEDICNAIRGGILNQIRYLSDKHIAFVTFVDPSAAVGFYNTCAFQGLVVKSRRVRVGWGKPAVVPRDVLAAVQVGASRNVYLGGIEDNVNEDQLRADFSAFGEIELVNILREKSCGFVNFTTVSAAMKAVEGMRASPGYAGVKINFGKDRCGNPPRPPRARDGEVFAAGGLSAPGTAVTTTGMLGFGVFPSPAAPPPSGVLSPPAGPPGVEVAAPGTLGVAGSSAGGGISGQMSALAGPRSAGIRVTSPVSFFA</sequence>
<dbReference type="Pfam" id="PF00076">
    <property type="entry name" value="RRM_1"/>
    <property type="match status" value="1"/>
</dbReference>
<comment type="caution">
    <text evidence="5">The sequence shown here is derived from an EMBL/GenBank/DDBJ whole genome shotgun (WGS) entry which is preliminary data.</text>
</comment>
<reference evidence="5 6" key="1">
    <citation type="journal article" name="Sci. Rep.">
        <title>Genome-scale phylogenetic analyses confirm Olpidium as the closest living zoosporic fungus to the non-flagellated, terrestrial fungi.</title>
        <authorList>
            <person name="Chang Y."/>
            <person name="Rochon D."/>
            <person name="Sekimoto S."/>
            <person name="Wang Y."/>
            <person name="Chovatia M."/>
            <person name="Sandor L."/>
            <person name="Salamov A."/>
            <person name="Grigoriev I.V."/>
            <person name="Stajich J.E."/>
            <person name="Spatafora J.W."/>
        </authorList>
    </citation>
    <scope>NUCLEOTIDE SEQUENCE [LARGE SCALE GENOMIC DNA]</scope>
    <source>
        <strain evidence="5">S191</strain>
    </source>
</reference>
<evidence type="ECO:0000313" key="5">
    <source>
        <dbReference type="EMBL" id="KAG5457775.1"/>
    </source>
</evidence>
<keyword evidence="1" id="KW-0677">Repeat</keyword>
<dbReference type="InterPro" id="IPR035979">
    <property type="entry name" value="RBD_domain_sf"/>
</dbReference>
<feature type="non-terminal residue" evidence="5">
    <location>
        <position position="1"/>
    </location>
</feature>
<dbReference type="EMBL" id="JAEFCI010009492">
    <property type="protein sequence ID" value="KAG5457775.1"/>
    <property type="molecule type" value="Genomic_DNA"/>
</dbReference>
<evidence type="ECO:0000256" key="2">
    <source>
        <dbReference type="ARBA" id="ARBA00022884"/>
    </source>
</evidence>
<gene>
    <name evidence="5" type="ORF">BJ554DRAFT_2132</name>
</gene>
<feature type="domain" description="RRM" evidence="4">
    <location>
        <begin position="167"/>
        <end position="238"/>
    </location>
</feature>
<dbReference type="PANTHER" id="PTHR14089:SF8">
    <property type="entry name" value="RNA-BINDING PROTEIN MRN1"/>
    <property type="match status" value="1"/>
</dbReference>
<dbReference type="GO" id="GO:0003729">
    <property type="term" value="F:mRNA binding"/>
    <property type="evidence" value="ECO:0007669"/>
    <property type="project" value="TreeGrafter"/>
</dbReference>
<dbReference type="FunFam" id="3.30.70.330:FF:000400">
    <property type="entry name" value="Negative regulator of differentiation 1"/>
    <property type="match status" value="1"/>
</dbReference>
<protein>
    <recommendedName>
        <fullName evidence="4">RRM domain-containing protein</fullName>
    </recommendedName>
</protein>
<dbReference type="Gene3D" id="3.30.70.330">
    <property type="match status" value="2"/>
</dbReference>
<accession>A0A8H8DGN7</accession>
<evidence type="ECO:0000256" key="1">
    <source>
        <dbReference type="ARBA" id="ARBA00022737"/>
    </source>
</evidence>
<feature type="domain" description="RRM" evidence="4">
    <location>
        <begin position="77"/>
        <end position="150"/>
    </location>
</feature>
<dbReference type="Proteomes" id="UP000673691">
    <property type="component" value="Unassembled WGS sequence"/>
</dbReference>
<evidence type="ECO:0000256" key="3">
    <source>
        <dbReference type="PROSITE-ProRule" id="PRU00176"/>
    </source>
</evidence>
<dbReference type="InterPro" id="IPR012677">
    <property type="entry name" value="Nucleotide-bd_a/b_plait_sf"/>
</dbReference>
<keyword evidence="6" id="KW-1185">Reference proteome</keyword>
<dbReference type="GO" id="GO:0000398">
    <property type="term" value="P:mRNA splicing, via spliceosome"/>
    <property type="evidence" value="ECO:0007669"/>
    <property type="project" value="TreeGrafter"/>
</dbReference>
<dbReference type="FunFam" id="3.30.70.330:FF:000120">
    <property type="entry name" value="Negative regulator of differentiation 1"/>
    <property type="match status" value="1"/>
</dbReference>
<evidence type="ECO:0000259" key="4">
    <source>
        <dbReference type="PROSITE" id="PS50102"/>
    </source>
</evidence>
<evidence type="ECO:0000313" key="6">
    <source>
        <dbReference type="Proteomes" id="UP000673691"/>
    </source>
</evidence>
<dbReference type="OrthoDB" id="6407164at2759"/>
<name>A0A8H8DGN7_9FUNG</name>
<dbReference type="GO" id="GO:0010468">
    <property type="term" value="P:regulation of gene expression"/>
    <property type="evidence" value="ECO:0007669"/>
    <property type="project" value="UniProtKB-ARBA"/>
</dbReference>
<dbReference type="AlphaFoldDB" id="A0A8H8DGN7"/>
<dbReference type="SMART" id="SM00360">
    <property type="entry name" value="RRM"/>
    <property type="match status" value="2"/>
</dbReference>
<dbReference type="SUPFAM" id="SSF54928">
    <property type="entry name" value="RNA-binding domain, RBD"/>
    <property type="match status" value="1"/>
</dbReference>
<organism evidence="5 6">
    <name type="scientific">Olpidium bornovanus</name>
    <dbReference type="NCBI Taxonomy" id="278681"/>
    <lineage>
        <taxon>Eukaryota</taxon>
        <taxon>Fungi</taxon>
        <taxon>Fungi incertae sedis</taxon>
        <taxon>Olpidiomycota</taxon>
        <taxon>Olpidiomycotina</taxon>
        <taxon>Olpidiomycetes</taxon>
        <taxon>Olpidiales</taxon>
        <taxon>Olpidiaceae</taxon>
        <taxon>Olpidium</taxon>
    </lineage>
</organism>